<evidence type="ECO:0000256" key="2">
    <source>
        <dbReference type="ARBA" id="ARBA00022527"/>
    </source>
</evidence>
<dbReference type="InterPro" id="IPR000719">
    <property type="entry name" value="Prot_kinase_dom"/>
</dbReference>
<dbReference type="SUPFAM" id="SSF56112">
    <property type="entry name" value="Protein kinase-like (PK-like)"/>
    <property type="match status" value="1"/>
</dbReference>
<dbReference type="PANTHER" id="PTHR24057">
    <property type="entry name" value="GLYCOGEN SYNTHASE KINASE-3 ALPHA"/>
    <property type="match status" value="1"/>
</dbReference>
<name>A0ABR2KXP2_9EUKA</name>
<dbReference type="InterPro" id="IPR008271">
    <property type="entry name" value="Ser/Thr_kinase_AS"/>
</dbReference>
<keyword evidence="4" id="KW-0547">Nucleotide-binding</keyword>
<dbReference type="SMART" id="SM00220">
    <property type="entry name" value="S_TKc"/>
    <property type="match status" value="1"/>
</dbReference>
<keyword evidence="5" id="KW-0418">Kinase</keyword>
<evidence type="ECO:0000259" key="8">
    <source>
        <dbReference type="PROSITE" id="PS50011"/>
    </source>
</evidence>
<feature type="compositionally biased region" description="Polar residues" evidence="7">
    <location>
        <begin position="261"/>
        <end position="270"/>
    </location>
</feature>
<evidence type="ECO:0000256" key="3">
    <source>
        <dbReference type="ARBA" id="ARBA00022679"/>
    </source>
</evidence>
<protein>
    <recommendedName>
        <fullName evidence="8">Protein kinase domain-containing protein</fullName>
    </recommendedName>
</protein>
<dbReference type="InterPro" id="IPR011009">
    <property type="entry name" value="Kinase-like_dom_sf"/>
</dbReference>
<proteinExistence type="inferred from homology"/>
<dbReference type="InterPro" id="IPR050591">
    <property type="entry name" value="GSK-3"/>
</dbReference>
<dbReference type="PROSITE" id="PS00108">
    <property type="entry name" value="PROTEIN_KINASE_ST"/>
    <property type="match status" value="1"/>
</dbReference>
<dbReference type="Pfam" id="PF00069">
    <property type="entry name" value="Pkinase"/>
    <property type="match status" value="2"/>
</dbReference>
<feature type="region of interest" description="Disordered" evidence="7">
    <location>
        <begin position="239"/>
        <end position="270"/>
    </location>
</feature>
<keyword evidence="6" id="KW-0067">ATP-binding</keyword>
<comment type="caution">
    <text evidence="9">The sequence shown here is derived from an EMBL/GenBank/DDBJ whole genome shotgun (WGS) entry which is preliminary data.</text>
</comment>
<dbReference type="Gene3D" id="3.30.200.20">
    <property type="entry name" value="Phosphorylase Kinase, domain 1"/>
    <property type="match status" value="1"/>
</dbReference>
<dbReference type="Proteomes" id="UP001470230">
    <property type="component" value="Unassembled WGS sequence"/>
</dbReference>
<evidence type="ECO:0000256" key="7">
    <source>
        <dbReference type="SAM" id="MobiDB-lite"/>
    </source>
</evidence>
<keyword evidence="10" id="KW-1185">Reference proteome</keyword>
<evidence type="ECO:0000256" key="5">
    <source>
        <dbReference type="ARBA" id="ARBA00022777"/>
    </source>
</evidence>
<feature type="domain" description="Protein kinase" evidence="8">
    <location>
        <begin position="42"/>
        <end position="425"/>
    </location>
</feature>
<dbReference type="PANTHER" id="PTHR24057:SF0">
    <property type="entry name" value="PROTEIN KINASE SHAGGY-RELATED"/>
    <property type="match status" value="1"/>
</dbReference>
<organism evidence="9 10">
    <name type="scientific">Tritrichomonas musculus</name>
    <dbReference type="NCBI Taxonomy" id="1915356"/>
    <lineage>
        <taxon>Eukaryota</taxon>
        <taxon>Metamonada</taxon>
        <taxon>Parabasalia</taxon>
        <taxon>Tritrichomonadida</taxon>
        <taxon>Tritrichomonadidae</taxon>
        <taxon>Tritrichomonas</taxon>
    </lineage>
</organism>
<gene>
    <name evidence="9" type="ORF">M9Y10_013737</name>
</gene>
<dbReference type="EMBL" id="JAPFFF010000002">
    <property type="protein sequence ID" value="KAK8895852.1"/>
    <property type="molecule type" value="Genomic_DNA"/>
</dbReference>
<reference evidence="9 10" key="1">
    <citation type="submission" date="2024-04" db="EMBL/GenBank/DDBJ databases">
        <title>Tritrichomonas musculus Genome.</title>
        <authorList>
            <person name="Alves-Ferreira E."/>
            <person name="Grigg M."/>
            <person name="Lorenzi H."/>
            <person name="Galac M."/>
        </authorList>
    </citation>
    <scope>NUCLEOTIDE SEQUENCE [LARGE SCALE GENOMIC DNA]</scope>
    <source>
        <strain evidence="9 10">EAF2021</strain>
    </source>
</reference>
<evidence type="ECO:0000313" key="10">
    <source>
        <dbReference type="Proteomes" id="UP001470230"/>
    </source>
</evidence>
<keyword evidence="2" id="KW-0723">Serine/threonine-protein kinase</keyword>
<evidence type="ECO:0000256" key="4">
    <source>
        <dbReference type="ARBA" id="ARBA00022741"/>
    </source>
</evidence>
<feature type="compositionally biased region" description="Low complexity" evidence="7">
    <location>
        <begin position="240"/>
        <end position="255"/>
    </location>
</feature>
<comment type="similarity">
    <text evidence="1">Belongs to the protein kinase superfamily. CMGC Ser/Thr protein kinase family. GSK-3 subfamily.</text>
</comment>
<evidence type="ECO:0000313" key="9">
    <source>
        <dbReference type="EMBL" id="KAK8895852.1"/>
    </source>
</evidence>
<evidence type="ECO:0000256" key="6">
    <source>
        <dbReference type="ARBA" id="ARBA00022840"/>
    </source>
</evidence>
<dbReference type="Gene3D" id="1.10.510.10">
    <property type="entry name" value="Transferase(Phosphotransferase) domain 1"/>
    <property type="match status" value="1"/>
</dbReference>
<evidence type="ECO:0000256" key="1">
    <source>
        <dbReference type="ARBA" id="ARBA00005527"/>
    </source>
</evidence>
<accession>A0ABR2KXP2</accession>
<keyword evidence="3" id="KW-0808">Transferase</keyword>
<dbReference type="PROSITE" id="PS50011">
    <property type="entry name" value="PROTEIN_KINASE_DOM"/>
    <property type="match status" value="1"/>
</dbReference>
<sequence>MSCCICRTVEVEKRESQFNKFPLKSTNLRKYFTFPDDLKSEFEIKEVIGEGNNTTVYKAKCNSTDDIVAIKVIVFPTPNEHRHDKQTTYIQSNNLEINILKNIDNINCIHLISYYFNRHKENNIMTDAIFLVTDYFDLSLHLAFSTKKFKFMNNMTMIKIFSFQLFKGLSYLHNTVGIAHCDIKPSNLLFNSQDCILKICDFGTARILARNSNSQDSNNAVNYISYLMIQSRRKNSEQIYSDTNNNNSNDSNYTDESNEDTSVYLNTTTNNNDFVSQPIQTTMPYRAPEILYECQNIDPSAADIWSAGCVIAEILRGNGKKLFSSSKSSNNATTTLSTTKIPGGSSCTPIEQLNEIISILGQPNLNDFDKHEQAAIIVSAKKTKSLDKMLPKNTPKELLSLLKKILVFCPEERPTAEECINSPFFDDIIDRDDIQIPNGRKAPKLFR</sequence>